<evidence type="ECO:0000313" key="2">
    <source>
        <dbReference type="EMBL" id="RAL15342.1"/>
    </source>
</evidence>
<name>A0A395I547_ASPHC</name>
<dbReference type="STRING" id="1450537.A0A395I547"/>
<sequence length="111" mass="12118">MSIHPVSELAALNSSTLGTVMPEVSLPDGTRVQTGTVGALLLNIKAYNQAHASDNQGQMRSLRSALQAAIPLLTKVGMFELFPPEDWIRGDNEGRQMVGRMAIEFQQPREI</sequence>
<dbReference type="AlphaFoldDB" id="A0A395I547"/>
<dbReference type="InterPro" id="IPR056126">
    <property type="entry name" value="DUF7709"/>
</dbReference>
<reference evidence="2 3" key="1">
    <citation type="submission" date="2018-02" db="EMBL/GenBank/DDBJ databases">
        <title>The genomes of Aspergillus section Nigri reveals drivers in fungal speciation.</title>
        <authorList>
            <consortium name="DOE Joint Genome Institute"/>
            <person name="Vesth T.C."/>
            <person name="Nybo J."/>
            <person name="Theobald S."/>
            <person name="Brandl J."/>
            <person name="Frisvad J.C."/>
            <person name="Nielsen K.F."/>
            <person name="Lyhne E.K."/>
            <person name="Kogle M.E."/>
            <person name="Kuo A."/>
            <person name="Riley R."/>
            <person name="Clum A."/>
            <person name="Nolan M."/>
            <person name="Lipzen A."/>
            <person name="Salamov A."/>
            <person name="Henrissat B."/>
            <person name="Wiebenga A."/>
            <person name="De vries R.P."/>
            <person name="Grigoriev I.V."/>
            <person name="Mortensen U.H."/>
            <person name="Andersen M.R."/>
            <person name="Baker S.E."/>
        </authorList>
    </citation>
    <scope>NUCLEOTIDE SEQUENCE [LARGE SCALE GENOMIC DNA]</scope>
    <source>
        <strain evidence="2 3">CBS 101889</strain>
    </source>
</reference>
<dbReference type="Pfam" id="PF24813">
    <property type="entry name" value="DUF7709"/>
    <property type="match status" value="1"/>
</dbReference>
<gene>
    <name evidence="2" type="ORF">BO97DRAFT_468289</name>
</gene>
<protein>
    <recommendedName>
        <fullName evidence="1">DUF7709 domain-containing protein</fullName>
    </recommendedName>
</protein>
<evidence type="ECO:0000313" key="3">
    <source>
        <dbReference type="Proteomes" id="UP000248961"/>
    </source>
</evidence>
<organism evidence="2 3">
    <name type="scientific">Aspergillus homomorphus (strain CBS 101889)</name>
    <dbReference type="NCBI Taxonomy" id="1450537"/>
    <lineage>
        <taxon>Eukaryota</taxon>
        <taxon>Fungi</taxon>
        <taxon>Dikarya</taxon>
        <taxon>Ascomycota</taxon>
        <taxon>Pezizomycotina</taxon>
        <taxon>Eurotiomycetes</taxon>
        <taxon>Eurotiomycetidae</taxon>
        <taxon>Eurotiales</taxon>
        <taxon>Aspergillaceae</taxon>
        <taxon>Aspergillus</taxon>
        <taxon>Aspergillus subgen. Circumdati</taxon>
    </lineage>
</organism>
<dbReference type="RefSeq" id="XP_025554496.1">
    <property type="nucleotide sequence ID" value="XM_025699723.1"/>
</dbReference>
<proteinExistence type="predicted"/>
<dbReference type="GeneID" id="37204012"/>
<feature type="domain" description="DUF7709" evidence="1">
    <location>
        <begin position="8"/>
        <end position="105"/>
    </location>
</feature>
<accession>A0A395I547</accession>
<dbReference type="EMBL" id="KZ824271">
    <property type="protein sequence ID" value="RAL15342.1"/>
    <property type="molecule type" value="Genomic_DNA"/>
</dbReference>
<dbReference type="Proteomes" id="UP000248961">
    <property type="component" value="Unassembled WGS sequence"/>
</dbReference>
<evidence type="ECO:0000259" key="1">
    <source>
        <dbReference type="Pfam" id="PF24813"/>
    </source>
</evidence>
<dbReference type="OrthoDB" id="2359405at2759"/>
<keyword evidence="3" id="KW-1185">Reference proteome</keyword>
<dbReference type="VEuPathDB" id="FungiDB:BO97DRAFT_468289"/>